<name>A0A5D2VTP4_GOSMU</name>
<proteinExistence type="predicted"/>
<evidence type="ECO:0000313" key="2">
    <source>
        <dbReference type="Proteomes" id="UP000323597"/>
    </source>
</evidence>
<reference evidence="1 2" key="1">
    <citation type="submission" date="2019-07" db="EMBL/GenBank/DDBJ databases">
        <title>WGS assembly of Gossypium mustelinum.</title>
        <authorList>
            <person name="Chen Z.J."/>
            <person name="Sreedasyam A."/>
            <person name="Ando A."/>
            <person name="Song Q."/>
            <person name="De L."/>
            <person name="Hulse-Kemp A."/>
            <person name="Ding M."/>
            <person name="Ye W."/>
            <person name="Kirkbride R."/>
            <person name="Jenkins J."/>
            <person name="Plott C."/>
            <person name="Lovell J."/>
            <person name="Lin Y.-M."/>
            <person name="Vaughn R."/>
            <person name="Liu B."/>
            <person name="Li W."/>
            <person name="Simpson S."/>
            <person name="Scheffler B."/>
            <person name="Saski C."/>
            <person name="Grover C."/>
            <person name="Hu G."/>
            <person name="Conover J."/>
            <person name="Carlson J."/>
            <person name="Shu S."/>
            <person name="Boston L."/>
            <person name="Williams M."/>
            <person name="Peterson D."/>
            <person name="Mcgee K."/>
            <person name="Jones D."/>
            <person name="Wendel J."/>
            <person name="Stelly D."/>
            <person name="Grimwood J."/>
            <person name="Schmutz J."/>
        </authorList>
    </citation>
    <scope>NUCLEOTIDE SEQUENCE [LARGE SCALE GENOMIC DNA]</scope>
    <source>
        <strain evidence="1">1408120.09</strain>
    </source>
</reference>
<accession>A0A5D2VTP4</accession>
<dbReference type="EMBL" id="CM017650">
    <property type="protein sequence ID" value="TYI92526.1"/>
    <property type="molecule type" value="Genomic_DNA"/>
</dbReference>
<dbReference type="AlphaFoldDB" id="A0A5D2VTP4"/>
<dbReference type="Proteomes" id="UP000323597">
    <property type="component" value="Chromosome D02"/>
</dbReference>
<sequence>MKLGYSDSKHPILHGSLNLIHLGILRQPEPPHELAAAPFNPVPRIILVFLLHVPLPTYLQHPIIYHFHFHFFFLKPRHIGLEHVGFRGFLPVDPGVDKG</sequence>
<gene>
    <name evidence="1" type="ORF">E1A91_D02G076300v1</name>
</gene>
<protein>
    <submittedName>
        <fullName evidence="1">Uncharacterized protein</fullName>
    </submittedName>
</protein>
<evidence type="ECO:0000313" key="1">
    <source>
        <dbReference type="EMBL" id="TYI92526.1"/>
    </source>
</evidence>
<organism evidence="1 2">
    <name type="scientific">Gossypium mustelinum</name>
    <name type="common">Cotton</name>
    <name type="synonym">Gossypium caicoense</name>
    <dbReference type="NCBI Taxonomy" id="34275"/>
    <lineage>
        <taxon>Eukaryota</taxon>
        <taxon>Viridiplantae</taxon>
        <taxon>Streptophyta</taxon>
        <taxon>Embryophyta</taxon>
        <taxon>Tracheophyta</taxon>
        <taxon>Spermatophyta</taxon>
        <taxon>Magnoliopsida</taxon>
        <taxon>eudicotyledons</taxon>
        <taxon>Gunneridae</taxon>
        <taxon>Pentapetalae</taxon>
        <taxon>rosids</taxon>
        <taxon>malvids</taxon>
        <taxon>Malvales</taxon>
        <taxon>Malvaceae</taxon>
        <taxon>Malvoideae</taxon>
        <taxon>Gossypium</taxon>
    </lineage>
</organism>
<keyword evidence="2" id="KW-1185">Reference proteome</keyword>